<dbReference type="FunFam" id="3.40.50.720:FF:000041">
    <property type="entry name" value="D-3-phosphoglycerate dehydrogenase"/>
    <property type="match status" value="1"/>
</dbReference>
<dbReference type="GO" id="GO:0006564">
    <property type="term" value="P:L-serine biosynthetic process"/>
    <property type="evidence" value="ECO:0007669"/>
    <property type="project" value="UniProtKB-ARBA"/>
</dbReference>
<name>A0AAW5EX41_CLOSY</name>
<evidence type="ECO:0000313" key="8">
    <source>
        <dbReference type="EMBL" id="MCK0084596.1"/>
    </source>
</evidence>
<dbReference type="CDD" id="cd05303">
    <property type="entry name" value="PGDH_2"/>
    <property type="match status" value="1"/>
</dbReference>
<dbReference type="GO" id="GO:0004617">
    <property type="term" value="F:phosphoglycerate dehydrogenase activity"/>
    <property type="evidence" value="ECO:0007669"/>
    <property type="project" value="UniProtKB-ARBA"/>
</dbReference>
<dbReference type="PROSITE" id="PS00670">
    <property type="entry name" value="D_2_HYDROXYACID_DH_2"/>
    <property type="match status" value="1"/>
</dbReference>
<feature type="domain" description="D-isomer specific 2-hydroxyacid dehydrogenase NAD-binding" evidence="7">
    <location>
        <begin position="107"/>
        <end position="290"/>
    </location>
</feature>
<organism evidence="8 9">
    <name type="scientific">Clostridium symbiosum</name>
    <name type="common">Bacteroides symbiosus</name>
    <dbReference type="NCBI Taxonomy" id="1512"/>
    <lineage>
        <taxon>Bacteria</taxon>
        <taxon>Bacillati</taxon>
        <taxon>Bacillota</taxon>
        <taxon>Clostridia</taxon>
        <taxon>Lachnospirales</taxon>
        <taxon>Lachnospiraceae</taxon>
        <taxon>Otoolea</taxon>
    </lineage>
</organism>
<dbReference type="InterPro" id="IPR036291">
    <property type="entry name" value="NAD(P)-bd_dom_sf"/>
</dbReference>
<dbReference type="PANTHER" id="PTHR42789">
    <property type="entry name" value="D-ISOMER SPECIFIC 2-HYDROXYACID DEHYDROGENASE FAMILY PROTEIN (AFU_ORTHOLOGUE AFUA_6G10090)"/>
    <property type="match status" value="1"/>
</dbReference>
<dbReference type="AlphaFoldDB" id="A0AAW5EX41"/>
<keyword evidence="3 5" id="KW-0560">Oxidoreductase</keyword>
<dbReference type="PANTHER" id="PTHR42789:SF1">
    <property type="entry name" value="D-ISOMER SPECIFIC 2-HYDROXYACID DEHYDROGENASE FAMILY PROTEIN (AFU_ORTHOLOGUE AFUA_6G10090)"/>
    <property type="match status" value="1"/>
</dbReference>
<evidence type="ECO:0000259" key="6">
    <source>
        <dbReference type="Pfam" id="PF00389"/>
    </source>
</evidence>
<dbReference type="InterPro" id="IPR029753">
    <property type="entry name" value="D-isomer_DH_CS"/>
</dbReference>
<dbReference type="Proteomes" id="UP001203136">
    <property type="component" value="Unassembled WGS sequence"/>
</dbReference>
<dbReference type="InterPro" id="IPR006140">
    <property type="entry name" value="D-isomer_DH_NAD-bd"/>
</dbReference>
<protein>
    <submittedName>
        <fullName evidence="8">D-2-hydroxyacid dehydrogenase</fullName>
    </submittedName>
</protein>
<sequence length="315" mass="34340">MNCLIIDKVYAGIAEEFSKYMNVKTADNLPSTKEQLIAQIGDVDVLIMRVDPKIDKEVLDAAKNLKIIGVCSVGLNHIDTEYAKEKGIQIFNAPGMNANAVAELTFSKMLDISRGTFTANYDVKVKHEWDKYKFVGRELRGKTLGVMGFGRIGRRVGELGRAFGMTVVAYDPFLKPEDFEKENATGMSIEELLKVSDFVSIHVPLTPDTKDLFNAKSIAGMKNDAVVLNMSRGGIVNEQDMYEALKAGTIGGYATDVLENELAGSGLTGNDSFASPLFECDNFIVSPHIGAQSVDASRDIGILIISKIKEALGLK</sequence>
<evidence type="ECO:0000256" key="4">
    <source>
        <dbReference type="ARBA" id="ARBA00023027"/>
    </source>
</evidence>
<gene>
    <name evidence="8" type="ORF">K5I21_01635</name>
</gene>
<dbReference type="Pfam" id="PF02826">
    <property type="entry name" value="2-Hacid_dh_C"/>
    <property type="match status" value="1"/>
</dbReference>
<dbReference type="SUPFAM" id="SSF51735">
    <property type="entry name" value="NAD(P)-binding Rossmann-fold domains"/>
    <property type="match status" value="1"/>
</dbReference>
<dbReference type="InterPro" id="IPR050857">
    <property type="entry name" value="D-2-hydroxyacid_DH"/>
</dbReference>
<evidence type="ECO:0000256" key="5">
    <source>
        <dbReference type="RuleBase" id="RU003719"/>
    </source>
</evidence>
<accession>A0AAW5EX41</accession>
<reference evidence="8" key="1">
    <citation type="journal article" date="2022" name="Cell Host Microbe">
        <title>Colonization of the live biotherapeutic product VE303 and modulation of the microbiota and metabolites in healthy volunteers.</title>
        <authorList>
            <person name="Dsouza M."/>
            <person name="Menon R."/>
            <person name="Crossette E."/>
            <person name="Bhattarai S.K."/>
            <person name="Schneider J."/>
            <person name="Kim Y.G."/>
            <person name="Reddy S."/>
            <person name="Caballero S."/>
            <person name="Felix C."/>
            <person name="Cornacchione L."/>
            <person name="Hendrickson J."/>
            <person name="Watson A.R."/>
            <person name="Minot S.S."/>
            <person name="Greenfield N."/>
            <person name="Schopf L."/>
            <person name="Szabady R."/>
            <person name="Patarroyo J."/>
            <person name="Smith W."/>
            <person name="Harrison P."/>
            <person name="Kuijper E.J."/>
            <person name="Kelly C.P."/>
            <person name="Olle B."/>
            <person name="Bobilev D."/>
            <person name="Silber J.L."/>
            <person name="Bucci V."/>
            <person name="Roberts B."/>
            <person name="Faith J."/>
            <person name="Norman J.M."/>
        </authorList>
    </citation>
    <scope>NUCLEOTIDE SEQUENCE</scope>
    <source>
        <strain evidence="8">VE303-04</strain>
    </source>
</reference>
<proteinExistence type="inferred from homology"/>
<dbReference type="EMBL" id="JAINVB010000001">
    <property type="protein sequence ID" value="MCK0084596.1"/>
    <property type="molecule type" value="Genomic_DNA"/>
</dbReference>
<dbReference type="Pfam" id="PF00389">
    <property type="entry name" value="2-Hacid_dh"/>
    <property type="match status" value="1"/>
</dbReference>
<dbReference type="InterPro" id="IPR006139">
    <property type="entry name" value="D-isomer_2_OHA_DH_cat_dom"/>
</dbReference>
<dbReference type="InterPro" id="IPR029752">
    <property type="entry name" value="D-isomer_DH_CS1"/>
</dbReference>
<evidence type="ECO:0000256" key="3">
    <source>
        <dbReference type="ARBA" id="ARBA00023002"/>
    </source>
</evidence>
<dbReference type="RefSeq" id="WP_003497201.1">
    <property type="nucleotide sequence ID" value="NZ_CACRUA010000028.1"/>
</dbReference>
<dbReference type="GeneID" id="57967688"/>
<evidence type="ECO:0000256" key="2">
    <source>
        <dbReference type="ARBA" id="ARBA00022605"/>
    </source>
</evidence>
<dbReference type="PROSITE" id="PS00671">
    <property type="entry name" value="D_2_HYDROXYACID_DH_3"/>
    <property type="match status" value="1"/>
</dbReference>
<dbReference type="PROSITE" id="PS00065">
    <property type="entry name" value="D_2_HYDROXYACID_DH_1"/>
    <property type="match status" value="1"/>
</dbReference>
<keyword evidence="4" id="KW-0520">NAD</keyword>
<dbReference type="GO" id="GO:0051287">
    <property type="term" value="F:NAD binding"/>
    <property type="evidence" value="ECO:0007669"/>
    <property type="project" value="InterPro"/>
</dbReference>
<dbReference type="GO" id="GO:0047545">
    <property type="term" value="F:(S)-2-hydroxyglutarate dehydrogenase activity"/>
    <property type="evidence" value="ECO:0007669"/>
    <property type="project" value="UniProtKB-ARBA"/>
</dbReference>
<dbReference type="SUPFAM" id="SSF52283">
    <property type="entry name" value="Formate/glycerate dehydrogenase catalytic domain-like"/>
    <property type="match status" value="1"/>
</dbReference>
<feature type="domain" description="D-isomer specific 2-hydroxyacid dehydrogenase catalytic" evidence="6">
    <location>
        <begin position="4"/>
        <end position="311"/>
    </location>
</feature>
<comment type="similarity">
    <text evidence="1 5">Belongs to the D-isomer specific 2-hydroxyacid dehydrogenase family.</text>
</comment>
<comment type="caution">
    <text evidence="8">The sequence shown here is derived from an EMBL/GenBank/DDBJ whole genome shotgun (WGS) entry which is preliminary data.</text>
</comment>
<evidence type="ECO:0000256" key="1">
    <source>
        <dbReference type="ARBA" id="ARBA00005854"/>
    </source>
</evidence>
<evidence type="ECO:0000313" key="9">
    <source>
        <dbReference type="Proteomes" id="UP001203136"/>
    </source>
</evidence>
<keyword evidence="2" id="KW-0028">Amino-acid biosynthesis</keyword>
<dbReference type="Gene3D" id="3.40.50.720">
    <property type="entry name" value="NAD(P)-binding Rossmann-like Domain"/>
    <property type="match status" value="2"/>
</dbReference>
<evidence type="ECO:0000259" key="7">
    <source>
        <dbReference type="Pfam" id="PF02826"/>
    </source>
</evidence>